<keyword evidence="4" id="KW-0964">Secreted</keyword>
<evidence type="ECO:0000256" key="3">
    <source>
        <dbReference type="ARBA" id="ARBA00022471"/>
    </source>
</evidence>
<organism evidence="7 8">
    <name type="scientific">Arabis alpina</name>
    <name type="common">Alpine rock-cress</name>
    <dbReference type="NCBI Taxonomy" id="50452"/>
    <lineage>
        <taxon>Eukaryota</taxon>
        <taxon>Viridiplantae</taxon>
        <taxon>Streptophyta</taxon>
        <taxon>Embryophyta</taxon>
        <taxon>Tracheophyta</taxon>
        <taxon>Spermatophyta</taxon>
        <taxon>Magnoliopsida</taxon>
        <taxon>eudicotyledons</taxon>
        <taxon>Gunneridae</taxon>
        <taxon>Pentapetalae</taxon>
        <taxon>rosids</taxon>
        <taxon>malvids</taxon>
        <taxon>Brassicales</taxon>
        <taxon>Brassicaceae</taxon>
        <taxon>Arabideae</taxon>
        <taxon>Arabis</taxon>
    </lineage>
</organism>
<evidence type="ECO:0000256" key="4">
    <source>
        <dbReference type="ARBA" id="ARBA00022525"/>
    </source>
</evidence>
<dbReference type="OMA" id="HGANMEY"/>
<dbReference type="EMBL" id="CM002869">
    <property type="protein sequence ID" value="KFK43544.1"/>
    <property type="molecule type" value="Genomic_DNA"/>
</dbReference>
<reference evidence="8" key="1">
    <citation type="journal article" date="2015" name="Nat. Plants">
        <title>Genome expansion of Arabis alpina linked with retrotransposition and reduced symmetric DNA methylation.</title>
        <authorList>
            <person name="Willing E.M."/>
            <person name="Rawat V."/>
            <person name="Mandakova T."/>
            <person name="Maumus F."/>
            <person name="James G.V."/>
            <person name="Nordstroem K.J."/>
            <person name="Becker C."/>
            <person name="Warthmann N."/>
            <person name="Chica C."/>
            <person name="Szarzynska B."/>
            <person name="Zytnicki M."/>
            <person name="Albani M.C."/>
            <person name="Kiefer C."/>
            <person name="Bergonzi S."/>
            <person name="Castaings L."/>
            <person name="Mateos J.L."/>
            <person name="Berns M.C."/>
            <person name="Bujdoso N."/>
            <person name="Piofczyk T."/>
            <person name="de Lorenzo L."/>
            <person name="Barrero-Sicilia C."/>
            <person name="Mateos I."/>
            <person name="Piednoel M."/>
            <person name="Hagmann J."/>
            <person name="Chen-Min-Tao R."/>
            <person name="Iglesias-Fernandez R."/>
            <person name="Schuster S.C."/>
            <person name="Alonso-Blanco C."/>
            <person name="Roudier F."/>
            <person name="Carbonero P."/>
            <person name="Paz-Ares J."/>
            <person name="Davis S.J."/>
            <person name="Pecinka A."/>
            <person name="Quesneville H."/>
            <person name="Colot V."/>
            <person name="Lysak M.A."/>
            <person name="Weigel D."/>
            <person name="Coupland G."/>
            <person name="Schneeberger K."/>
        </authorList>
    </citation>
    <scope>NUCLEOTIDE SEQUENCE [LARGE SCALE GENOMIC DNA]</scope>
    <source>
        <strain evidence="8">cv. Pajares</strain>
    </source>
</reference>
<dbReference type="InterPro" id="IPR010264">
    <property type="entry name" value="Self-incomp_S1"/>
</dbReference>
<feature type="signal peptide" evidence="6">
    <location>
        <begin position="1"/>
        <end position="15"/>
    </location>
</feature>
<dbReference type="Pfam" id="PF05938">
    <property type="entry name" value="Self-incomp_S1"/>
    <property type="match status" value="1"/>
</dbReference>
<dbReference type="Gramene" id="KFK43544">
    <property type="protein sequence ID" value="KFK43544"/>
    <property type="gene ID" value="AALP_AA1G140600"/>
</dbReference>
<sequence length="134" mass="15697">MLVIIMYFGLSEACAKNVVEIHNNLGPGQRLQTHCRYTVGAPRKDYGINYIENGKMESYEFSDEFTRTDRLVRTCTLRHGPNLMYHFDHLIVYRAAKSKNRCGQYRAWYAKPDGIYTRRDRALPNGFARPWSKK</sequence>
<name>A0A087HN42_ARAAL</name>
<dbReference type="OrthoDB" id="1056348at2759"/>
<dbReference type="GO" id="GO:0005576">
    <property type="term" value="C:extracellular region"/>
    <property type="evidence" value="ECO:0007669"/>
    <property type="project" value="UniProtKB-SubCell"/>
</dbReference>
<evidence type="ECO:0000313" key="8">
    <source>
        <dbReference type="Proteomes" id="UP000029120"/>
    </source>
</evidence>
<keyword evidence="3" id="KW-0713">Self-incompatibility</keyword>
<proteinExistence type="inferred from homology"/>
<feature type="chain" id="PRO_5012610351" evidence="6">
    <location>
        <begin position="16"/>
        <end position="134"/>
    </location>
</feature>
<dbReference type="GO" id="GO:0060320">
    <property type="term" value="P:rejection of self pollen"/>
    <property type="evidence" value="ECO:0007669"/>
    <property type="project" value="UniProtKB-KW"/>
</dbReference>
<protein>
    <submittedName>
        <fullName evidence="7">Uncharacterized protein</fullName>
    </submittedName>
</protein>
<comment type="similarity">
    <text evidence="2">Belongs to the plant self-incompatibility (S1) protein family.</text>
</comment>
<evidence type="ECO:0000256" key="6">
    <source>
        <dbReference type="SAM" id="SignalP"/>
    </source>
</evidence>
<evidence type="ECO:0000256" key="2">
    <source>
        <dbReference type="ARBA" id="ARBA00005581"/>
    </source>
</evidence>
<keyword evidence="8" id="KW-1185">Reference proteome</keyword>
<gene>
    <name evidence="7" type="ordered locus">AALP_Aa1g140600</name>
</gene>
<evidence type="ECO:0000313" key="7">
    <source>
        <dbReference type="EMBL" id="KFK43544.1"/>
    </source>
</evidence>
<comment type="subcellular location">
    <subcellularLocation>
        <location evidence="1">Secreted</location>
    </subcellularLocation>
</comment>
<dbReference type="AlphaFoldDB" id="A0A087HN42"/>
<evidence type="ECO:0000256" key="1">
    <source>
        <dbReference type="ARBA" id="ARBA00004613"/>
    </source>
</evidence>
<evidence type="ECO:0000256" key="5">
    <source>
        <dbReference type="ARBA" id="ARBA00022729"/>
    </source>
</evidence>
<dbReference type="Proteomes" id="UP000029120">
    <property type="component" value="Chromosome 1"/>
</dbReference>
<accession>A0A087HN42</accession>
<keyword evidence="5 6" id="KW-0732">Signal</keyword>